<evidence type="ECO:0000313" key="3">
    <source>
        <dbReference type="EMBL" id="SHM48191.1"/>
    </source>
</evidence>
<dbReference type="InterPro" id="IPR027417">
    <property type="entry name" value="P-loop_NTPase"/>
</dbReference>
<gene>
    <name evidence="3" type="ORF">SAMN05443432_10850</name>
</gene>
<evidence type="ECO:0000313" key="4">
    <source>
        <dbReference type="Proteomes" id="UP000322545"/>
    </source>
</evidence>
<feature type="region of interest" description="Disordered" evidence="1">
    <location>
        <begin position="1"/>
        <end position="31"/>
    </location>
</feature>
<dbReference type="AlphaFoldDB" id="A0A1M7J5L3"/>
<reference evidence="3 4" key="1">
    <citation type="submission" date="2016-11" db="EMBL/GenBank/DDBJ databases">
        <authorList>
            <person name="Varghese N."/>
            <person name="Submissions S."/>
        </authorList>
    </citation>
    <scope>NUCLEOTIDE SEQUENCE [LARGE SCALE GENOMIC DNA]</scope>
    <source>
        <strain evidence="3 4">DSM 28249</strain>
    </source>
</reference>
<feature type="compositionally biased region" description="Polar residues" evidence="1">
    <location>
        <begin position="1"/>
        <end position="12"/>
    </location>
</feature>
<dbReference type="RefSeq" id="WP_149780290.1">
    <property type="nucleotide sequence ID" value="NZ_FRCB01000008.1"/>
</dbReference>
<dbReference type="Pfam" id="PF02492">
    <property type="entry name" value="cobW"/>
    <property type="match status" value="1"/>
</dbReference>
<name>A0A1M7J5L3_9RHOB</name>
<protein>
    <submittedName>
        <fullName evidence="3">CobW/HypB/UreG, nucleotide-binding domain</fullName>
    </submittedName>
</protein>
<dbReference type="Gene3D" id="3.40.50.300">
    <property type="entry name" value="P-loop containing nucleotide triphosphate hydrolases"/>
    <property type="match status" value="1"/>
</dbReference>
<evidence type="ECO:0000256" key="1">
    <source>
        <dbReference type="SAM" id="MobiDB-lite"/>
    </source>
</evidence>
<dbReference type="EMBL" id="FRCB01000008">
    <property type="protein sequence ID" value="SHM48191.1"/>
    <property type="molecule type" value="Genomic_DNA"/>
</dbReference>
<dbReference type="Proteomes" id="UP000322545">
    <property type="component" value="Unassembled WGS sequence"/>
</dbReference>
<dbReference type="InterPro" id="IPR003495">
    <property type="entry name" value="CobW/HypB/UreG_nucleotide-bd"/>
</dbReference>
<organism evidence="3 4">
    <name type="scientific">Roseovarius litoreus</name>
    <dbReference type="NCBI Taxonomy" id="1155722"/>
    <lineage>
        <taxon>Bacteria</taxon>
        <taxon>Pseudomonadati</taxon>
        <taxon>Pseudomonadota</taxon>
        <taxon>Alphaproteobacteria</taxon>
        <taxon>Rhodobacterales</taxon>
        <taxon>Roseobacteraceae</taxon>
        <taxon>Roseovarius</taxon>
    </lineage>
</organism>
<feature type="domain" description="CobW/HypB/UreG nucleotide-binding" evidence="2">
    <location>
        <begin position="10"/>
        <end position="61"/>
    </location>
</feature>
<accession>A0A1M7J5L3</accession>
<sequence>MRTATETRSPANVLSGFPKAGRTTPMNSALGSRKGRRVAVIVNDRSEADTEAVLLRGVGADLIGSKVG</sequence>
<evidence type="ECO:0000259" key="2">
    <source>
        <dbReference type="Pfam" id="PF02492"/>
    </source>
</evidence>
<proteinExistence type="predicted"/>
<keyword evidence="4" id="KW-1185">Reference proteome</keyword>